<proteinExistence type="predicted"/>
<feature type="compositionally biased region" description="Basic residues" evidence="2">
    <location>
        <begin position="466"/>
        <end position="481"/>
    </location>
</feature>
<comment type="caution">
    <text evidence="3">The sequence shown here is derived from an EMBL/GenBank/DDBJ whole genome shotgun (WGS) entry which is preliminary data.</text>
</comment>
<feature type="region of interest" description="Disordered" evidence="2">
    <location>
        <begin position="447"/>
        <end position="538"/>
    </location>
</feature>
<evidence type="ECO:0000313" key="4">
    <source>
        <dbReference type="Proteomes" id="UP001642484"/>
    </source>
</evidence>
<name>A0ABP0S5H1_9DINO</name>
<dbReference type="Proteomes" id="UP001642484">
    <property type="component" value="Unassembled WGS sequence"/>
</dbReference>
<reference evidence="3 4" key="1">
    <citation type="submission" date="2024-02" db="EMBL/GenBank/DDBJ databases">
        <authorList>
            <person name="Chen Y."/>
            <person name="Shah S."/>
            <person name="Dougan E. K."/>
            <person name="Thang M."/>
            <person name="Chan C."/>
        </authorList>
    </citation>
    <scope>NUCLEOTIDE SEQUENCE [LARGE SCALE GENOMIC DNA]</scope>
</reference>
<feature type="region of interest" description="Disordered" evidence="2">
    <location>
        <begin position="273"/>
        <end position="306"/>
    </location>
</feature>
<feature type="compositionally biased region" description="Polar residues" evidence="2">
    <location>
        <begin position="281"/>
        <end position="293"/>
    </location>
</feature>
<keyword evidence="1" id="KW-0175">Coiled coil</keyword>
<protein>
    <submittedName>
        <fullName evidence="3">Uncharacterized protein</fullName>
    </submittedName>
</protein>
<evidence type="ECO:0000256" key="1">
    <source>
        <dbReference type="SAM" id="Coils"/>
    </source>
</evidence>
<gene>
    <name evidence="3" type="ORF">CCMP2556_LOCUS50181</name>
</gene>
<feature type="coiled-coil region" evidence="1">
    <location>
        <begin position="154"/>
        <end position="247"/>
    </location>
</feature>
<organism evidence="3 4">
    <name type="scientific">Durusdinium trenchii</name>
    <dbReference type="NCBI Taxonomy" id="1381693"/>
    <lineage>
        <taxon>Eukaryota</taxon>
        <taxon>Sar</taxon>
        <taxon>Alveolata</taxon>
        <taxon>Dinophyceae</taxon>
        <taxon>Suessiales</taxon>
        <taxon>Symbiodiniaceae</taxon>
        <taxon>Durusdinium</taxon>
    </lineage>
</organism>
<sequence>MQDLRAKLVHWLTALVSLKNTGIPSATEVLHLLLRELWARITGGGSKLCDQEISRLEHLCALIQKASEEWDQVKNRKNPDQPINWCRHFCSPICALKATCGEGPPGPVEYDLSLEDLKDLKVQAQSILARRGVTAATPQGRRSAEVAQEVPAQSMTEENELLRMREELQELKDGSLSVKREVMELQQDQLELQKLKSENENLKCQVKQLEDTFQRLEQEALTGKEHRQKWEEERLKLREEVLEVKGDKLQMKEALVVLREELIELKSSLKPQNKQEECQAPSVQKSAALTTVTSEDEDSDADSGSMVTDCSNDSWIFVTSDPCCVVPETCFEVICQDFGKAFVPARSLFQGAKVVAANGRDVVEVLHPPEQHQIPSVIELRAGNTCLVVSPDHRISVPGSKTVKAEDLRRGSKVILKETETTLTHVERKNEPTIVLKLAFKPDHPVAGFTPQDAILSKGSRDRPPVRRGLKRKKALPKAHSGHIMPDAENRQTSQAEEDEAVPDDGHGHASYASDGRTVPVDCQSSGSLRTDDSLTLK</sequence>
<dbReference type="Gene3D" id="2.170.16.10">
    <property type="entry name" value="Hedgehog/Intein (Hint) domain"/>
    <property type="match status" value="1"/>
</dbReference>
<dbReference type="EMBL" id="CAXAMN010027006">
    <property type="protein sequence ID" value="CAK9107550.1"/>
    <property type="molecule type" value="Genomic_DNA"/>
</dbReference>
<accession>A0ABP0S5H1</accession>
<keyword evidence="4" id="KW-1185">Reference proteome</keyword>
<evidence type="ECO:0000313" key="3">
    <source>
        <dbReference type="EMBL" id="CAK9107550.1"/>
    </source>
</evidence>
<evidence type="ECO:0000256" key="2">
    <source>
        <dbReference type="SAM" id="MobiDB-lite"/>
    </source>
</evidence>